<dbReference type="SUPFAM" id="SSF89392">
    <property type="entry name" value="Prokaryotic lipoproteins and lipoprotein localization factors"/>
    <property type="match status" value="1"/>
</dbReference>
<dbReference type="EMBL" id="QRGA01000014">
    <property type="protein sequence ID" value="RDU96502.1"/>
    <property type="molecule type" value="Genomic_DNA"/>
</dbReference>
<accession>A0A3D8JUM3</accession>
<reference evidence="2 3" key="1">
    <citation type="submission" date="2018-08" db="EMBL/GenBank/DDBJ databases">
        <title>Paraburkholderia sp. DHOM06 isolated from forest soil.</title>
        <authorList>
            <person name="Gao Z.-H."/>
            <person name="Qiu L.-H."/>
        </authorList>
    </citation>
    <scope>NUCLEOTIDE SEQUENCE [LARGE SCALE GENOMIC DNA]</scope>
    <source>
        <strain evidence="2 3">DHOM06</strain>
    </source>
</reference>
<evidence type="ECO:0000313" key="3">
    <source>
        <dbReference type="Proteomes" id="UP000256838"/>
    </source>
</evidence>
<dbReference type="InterPro" id="IPR004564">
    <property type="entry name" value="OM_lipoprot_carrier_LolA-like"/>
</dbReference>
<sequence length="216" mass="23636">MTPSQPLATRRPRPNESRALGLLGLLCLGMSLSCSCIAATASSSSTGDWTLDRLMSTLAQRKSGHADFVETRYLSIAAKPIESSGELAFAAPDHLEKRTVSPKPERLVVDGDKLTITRDQRTYTVSLTHYPELDAFIESIRATLAGNRFALEKIYKVSVGGQGANWTLTLTPLDSRMLKTVRTVTLDGTRDLLRTVVIEQPDGDRSVMRLSNATNE</sequence>
<comment type="caution">
    <text evidence="2">The sequence shown here is derived from an EMBL/GenBank/DDBJ whole genome shotgun (WGS) entry which is preliminary data.</text>
</comment>
<protein>
    <submittedName>
        <fullName evidence="2">Outer membrane lipoprotein carrier protein LolA</fullName>
    </submittedName>
</protein>
<dbReference type="CDD" id="cd16325">
    <property type="entry name" value="LolA"/>
    <property type="match status" value="1"/>
</dbReference>
<dbReference type="InterPro" id="IPR029046">
    <property type="entry name" value="LolA/LolB/LppX"/>
</dbReference>
<keyword evidence="2" id="KW-0449">Lipoprotein</keyword>
<evidence type="ECO:0000256" key="1">
    <source>
        <dbReference type="ARBA" id="ARBA00022729"/>
    </source>
</evidence>
<organism evidence="2 3">
    <name type="scientific">Trinickia dinghuensis</name>
    <dbReference type="NCBI Taxonomy" id="2291023"/>
    <lineage>
        <taxon>Bacteria</taxon>
        <taxon>Pseudomonadati</taxon>
        <taxon>Pseudomonadota</taxon>
        <taxon>Betaproteobacteria</taxon>
        <taxon>Burkholderiales</taxon>
        <taxon>Burkholderiaceae</taxon>
        <taxon>Trinickia</taxon>
    </lineage>
</organism>
<dbReference type="AlphaFoldDB" id="A0A3D8JUM3"/>
<gene>
    <name evidence="2" type="ORF">DWV00_23185</name>
</gene>
<evidence type="ECO:0000313" key="2">
    <source>
        <dbReference type="EMBL" id="RDU96502.1"/>
    </source>
</evidence>
<name>A0A3D8JUM3_9BURK</name>
<proteinExistence type="predicted"/>
<keyword evidence="1" id="KW-0732">Signal</keyword>
<dbReference type="Pfam" id="PF19574">
    <property type="entry name" value="LolA_3"/>
    <property type="match status" value="1"/>
</dbReference>
<dbReference type="RefSeq" id="WP_115535949.1">
    <property type="nucleotide sequence ID" value="NZ_QRGA01000014.1"/>
</dbReference>
<keyword evidence="3" id="KW-1185">Reference proteome</keyword>
<dbReference type="Proteomes" id="UP000256838">
    <property type="component" value="Unassembled WGS sequence"/>
</dbReference>
<dbReference type="Gene3D" id="2.50.20.10">
    <property type="entry name" value="Lipoprotein localisation LolA/LolB/LppX"/>
    <property type="match status" value="1"/>
</dbReference>
<dbReference type="OrthoDB" id="5297911at2"/>